<dbReference type="Proteomes" id="UP000308600">
    <property type="component" value="Unassembled WGS sequence"/>
</dbReference>
<sequence length="280" mass="31333">MSSAFAERLQNGFYDSMVAQAKSMEESCLAYADYKHHFFPDSDWGSATRYVTPQKKVFHTNIFGEVCGFGDGTQISAKGNHFVGTTENPNYITDTTRVKDTIVLRAPTDAPDSLVRVFEDQIGTLNQIRQADAELEADDFRQYTIKEWIKGPAPGEMQNLIVITSPPRYTVEDAPANASTVARIEKRTHDGSVKVSAPVPPPEDKVRLGALYDPSVLPDYKGDLFKHRRAKLVQHDVRDEEGKLVPPWEIYSALRPGTVVLVMVTLHCYIMGGDNIKKRK</sequence>
<gene>
    <name evidence="1" type="ORF">BDN72DRAFT_865873</name>
</gene>
<reference evidence="1 2" key="1">
    <citation type="journal article" date="2019" name="Nat. Ecol. Evol.">
        <title>Megaphylogeny resolves global patterns of mushroom evolution.</title>
        <authorList>
            <person name="Varga T."/>
            <person name="Krizsan K."/>
            <person name="Foldi C."/>
            <person name="Dima B."/>
            <person name="Sanchez-Garcia M."/>
            <person name="Sanchez-Ramirez S."/>
            <person name="Szollosi G.J."/>
            <person name="Szarkandi J.G."/>
            <person name="Papp V."/>
            <person name="Albert L."/>
            <person name="Andreopoulos W."/>
            <person name="Angelini C."/>
            <person name="Antonin V."/>
            <person name="Barry K.W."/>
            <person name="Bougher N.L."/>
            <person name="Buchanan P."/>
            <person name="Buyck B."/>
            <person name="Bense V."/>
            <person name="Catcheside P."/>
            <person name="Chovatia M."/>
            <person name="Cooper J."/>
            <person name="Damon W."/>
            <person name="Desjardin D."/>
            <person name="Finy P."/>
            <person name="Geml J."/>
            <person name="Haridas S."/>
            <person name="Hughes K."/>
            <person name="Justo A."/>
            <person name="Karasinski D."/>
            <person name="Kautmanova I."/>
            <person name="Kiss B."/>
            <person name="Kocsube S."/>
            <person name="Kotiranta H."/>
            <person name="LaButti K.M."/>
            <person name="Lechner B.E."/>
            <person name="Liimatainen K."/>
            <person name="Lipzen A."/>
            <person name="Lukacs Z."/>
            <person name="Mihaltcheva S."/>
            <person name="Morgado L.N."/>
            <person name="Niskanen T."/>
            <person name="Noordeloos M.E."/>
            <person name="Ohm R.A."/>
            <person name="Ortiz-Santana B."/>
            <person name="Ovrebo C."/>
            <person name="Racz N."/>
            <person name="Riley R."/>
            <person name="Savchenko A."/>
            <person name="Shiryaev A."/>
            <person name="Soop K."/>
            <person name="Spirin V."/>
            <person name="Szebenyi C."/>
            <person name="Tomsovsky M."/>
            <person name="Tulloss R.E."/>
            <person name="Uehling J."/>
            <person name="Grigoriev I.V."/>
            <person name="Vagvolgyi C."/>
            <person name="Papp T."/>
            <person name="Martin F.M."/>
            <person name="Miettinen O."/>
            <person name="Hibbett D.S."/>
            <person name="Nagy L.G."/>
        </authorList>
    </citation>
    <scope>NUCLEOTIDE SEQUENCE [LARGE SCALE GENOMIC DNA]</scope>
    <source>
        <strain evidence="1 2">NL-1719</strain>
    </source>
</reference>
<protein>
    <submittedName>
        <fullName evidence="1">Uncharacterized protein</fullName>
    </submittedName>
</protein>
<evidence type="ECO:0000313" key="2">
    <source>
        <dbReference type="Proteomes" id="UP000308600"/>
    </source>
</evidence>
<feature type="non-terminal residue" evidence="1">
    <location>
        <position position="280"/>
    </location>
</feature>
<dbReference type="EMBL" id="ML209324">
    <property type="protein sequence ID" value="TFK58512.1"/>
    <property type="molecule type" value="Genomic_DNA"/>
</dbReference>
<organism evidence="1 2">
    <name type="scientific">Pluteus cervinus</name>
    <dbReference type="NCBI Taxonomy" id="181527"/>
    <lineage>
        <taxon>Eukaryota</taxon>
        <taxon>Fungi</taxon>
        <taxon>Dikarya</taxon>
        <taxon>Basidiomycota</taxon>
        <taxon>Agaricomycotina</taxon>
        <taxon>Agaricomycetes</taxon>
        <taxon>Agaricomycetidae</taxon>
        <taxon>Agaricales</taxon>
        <taxon>Pluteineae</taxon>
        <taxon>Pluteaceae</taxon>
        <taxon>Pluteus</taxon>
    </lineage>
</organism>
<name>A0ACD2ZYU6_9AGAR</name>
<evidence type="ECO:0000313" key="1">
    <source>
        <dbReference type="EMBL" id="TFK58512.1"/>
    </source>
</evidence>
<keyword evidence="2" id="KW-1185">Reference proteome</keyword>
<proteinExistence type="predicted"/>
<accession>A0ACD2ZYU6</accession>